<dbReference type="InterPro" id="IPR011701">
    <property type="entry name" value="MFS"/>
</dbReference>
<dbReference type="InterPro" id="IPR020846">
    <property type="entry name" value="MFS_dom"/>
</dbReference>
<dbReference type="Proteomes" id="UP001596513">
    <property type="component" value="Unassembled WGS sequence"/>
</dbReference>
<feature type="transmembrane region" description="Helical" evidence="4">
    <location>
        <begin position="108"/>
        <end position="128"/>
    </location>
</feature>
<feature type="domain" description="Major facilitator superfamily (MFS) profile" evidence="5">
    <location>
        <begin position="1"/>
        <end position="401"/>
    </location>
</feature>
<dbReference type="Pfam" id="PF07690">
    <property type="entry name" value="MFS_1"/>
    <property type="match status" value="1"/>
</dbReference>
<dbReference type="RefSeq" id="WP_380205706.1">
    <property type="nucleotide sequence ID" value="NZ_JBHTEK010000001.1"/>
</dbReference>
<feature type="transmembrane region" description="Helical" evidence="4">
    <location>
        <begin position="290"/>
        <end position="308"/>
    </location>
</feature>
<proteinExistence type="predicted"/>
<dbReference type="EMBL" id="JBHTEK010000001">
    <property type="protein sequence ID" value="MFC7670246.1"/>
    <property type="molecule type" value="Genomic_DNA"/>
</dbReference>
<feature type="transmembrane region" description="Helical" evidence="4">
    <location>
        <begin position="223"/>
        <end position="247"/>
    </location>
</feature>
<keyword evidence="7" id="KW-1185">Reference proteome</keyword>
<dbReference type="PROSITE" id="PS50850">
    <property type="entry name" value="MFS"/>
    <property type="match status" value="1"/>
</dbReference>
<evidence type="ECO:0000256" key="2">
    <source>
        <dbReference type="ARBA" id="ARBA00022989"/>
    </source>
</evidence>
<evidence type="ECO:0000256" key="4">
    <source>
        <dbReference type="SAM" id="Phobius"/>
    </source>
</evidence>
<organism evidence="6 7">
    <name type="scientific">Hymenobacter humi</name>
    <dbReference type="NCBI Taxonomy" id="1411620"/>
    <lineage>
        <taxon>Bacteria</taxon>
        <taxon>Pseudomonadati</taxon>
        <taxon>Bacteroidota</taxon>
        <taxon>Cytophagia</taxon>
        <taxon>Cytophagales</taxon>
        <taxon>Hymenobacteraceae</taxon>
        <taxon>Hymenobacter</taxon>
    </lineage>
</organism>
<evidence type="ECO:0000313" key="7">
    <source>
        <dbReference type="Proteomes" id="UP001596513"/>
    </source>
</evidence>
<feature type="transmembrane region" description="Helical" evidence="4">
    <location>
        <begin position="53"/>
        <end position="73"/>
    </location>
</feature>
<feature type="transmembrane region" description="Helical" evidence="4">
    <location>
        <begin position="140"/>
        <end position="161"/>
    </location>
</feature>
<reference evidence="7" key="1">
    <citation type="journal article" date="2019" name="Int. J. Syst. Evol. Microbiol.">
        <title>The Global Catalogue of Microorganisms (GCM) 10K type strain sequencing project: providing services to taxonomists for standard genome sequencing and annotation.</title>
        <authorList>
            <consortium name="The Broad Institute Genomics Platform"/>
            <consortium name="The Broad Institute Genome Sequencing Center for Infectious Disease"/>
            <person name="Wu L."/>
            <person name="Ma J."/>
        </authorList>
    </citation>
    <scope>NUCLEOTIDE SEQUENCE [LARGE SCALE GENOMIC DNA]</scope>
    <source>
        <strain evidence="7">JCM 19635</strain>
    </source>
</reference>
<protein>
    <submittedName>
        <fullName evidence="6">Nitrate/nitrite transporter</fullName>
    </submittedName>
</protein>
<keyword evidence="2 4" id="KW-1133">Transmembrane helix</keyword>
<sequence>MASALTPASTFQRPRWVLPTIVFAQFACTSLWFAGNAVLPDLLREVKLEGTSLGAVVSAVQLGFIVGTLGFGLLRLADRVAPARLFLLCAVAGSLTNAALLLPGPTPAVVLGLRFATGLCLAGIYPVGMKIAADYYENGLGRALGYLVGALVLGTALPHLLRLLAADFSWQAVVLTTSGLALAGGMLLWALVPNGPFRRPGARLQLSAAWEVFRERAFRRAALGYFGHMWELYTFWAFVPLLLATHAQLHPQAGAFGPGWAFGLIAAGAPACVAGGYLAQRWGSLRTARAALAVSGACCLLSPLLLALPRPAFGAAMLVWGMAVVADSPQFSALVAQRAPAAATGTALTLVTCLGFALTIVSLQAFAALQGHVEARYLFLLLVPGPVLGLLATRPARAGSSPSKRE</sequence>
<name>A0ABW2UBN9_9BACT</name>
<evidence type="ECO:0000256" key="3">
    <source>
        <dbReference type="ARBA" id="ARBA00023136"/>
    </source>
</evidence>
<comment type="caution">
    <text evidence="6">The sequence shown here is derived from an EMBL/GenBank/DDBJ whole genome shotgun (WGS) entry which is preliminary data.</text>
</comment>
<dbReference type="PANTHER" id="PTHR23521:SF3">
    <property type="entry name" value="MFS TRANSPORTER"/>
    <property type="match status" value="1"/>
</dbReference>
<feature type="transmembrane region" description="Helical" evidence="4">
    <location>
        <begin position="375"/>
        <end position="393"/>
    </location>
</feature>
<evidence type="ECO:0000259" key="5">
    <source>
        <dbReference type="PROSITE" id="PS50850"/>
    </source>
</evidence>
<evidence type="ECO:0000256" key="1">
    <source>
        <dbReference type="ARBA" id="ARBA00022692"/>
    </source>
</evidence>
<feature type="transmembrane region" description="Helical" evidence="4">
    <location>
        <begin position="173"/>
        <end position="192"/>
    </location>
</feature>
<dbReference type="PANTHER" id="PTHR23521">
    <property type="entry name" value="TRANSPORTER MFS SUPERFAMILY"/>
    <property type="match status" value="1"/>
</dbReference>
<feature type="transmembrane region" description="Helical" evidence="4">
    <location>
        <begin position="347"/>
        <end position="369"/>
    </location>
</feature>
<keyword evidence="3 4" id="KW-0472">Membrane</keyword>
<dbReference type="Gene3D" id="1.20.1250.20">
    <property type="entry name" value="MFS general substrate transporter like domains"/>
    <property type="match status" value="1"/>
</dbReference>
<gene>
    <name evidence="6" type="ORF">ACFQT0_24915</name>
</gene>
<feature type="transmembrane region" description="Helical" evidence="4">
    <location>
        <begin position="259"/>
        <end position="278"/>
    </location>
</feature>
<evidence type="ECO:0000313" key="6">
    <source>
        <dbReference type="EMBL" id="MFC7670246.1"/>
    </source>
</evidence>
<accession>A0ABW2UBN9</accession>
<dbReference type="InterPro" id="IPR036259">
    <property type="entry name" value="MFS_trans_sf"/>
</dbReference>
<keyword evidence="1 4" id="KW-0812">Transmembrane</keyword>
<feature type="transmembrane region" description="Helical" evidence="4">
    <location>
        <begin position="85"/>
        <end position="102"/>
    </location>
</feature>
<feature type="transmembrane region" description="Helical" evidence="4">
    <location>
        <begin position="16"/>
        <end position="33"/>
    </location>
</feature>
<dbReference type="SUPFAM" id="SSF103473">
    <property type="entry name" value="MFS general substrate transporter"/>
    <property type="match status" value="1"/>
</dbReference>